<dbReference type="KEGG" id="uru:DSM104443_00813"/>
<keyword evidence="1" id="KW-0472">Membrane</keyword>
<protein>
    <submittedName>
        <fullName evidence="2">Uncharacterized protein</fullName>
    </submittedName>
</protein>
<evidence type="ECO:0000313" key="2">
    <source>
        <dbReference type="EMBL" id="QJR09763.1"/>
    </source>
</evidence>
<dbReference type="RefSeq" id="WP_281359547.1">
    <property type="nucleotide sequence ID" value="NZ_CP053069.1"/>
</dbReference>
<dbReference type="EMBL" id="CP053069">
    <property type="protein sequence ID" value="QJR09763.1"/>
    <property type="molecule type" value="Genomic_DNA"/>
</dbReference>
<reference evidence="2 3" key="1">
    <citation type="submission" date="2020-04" db="EMBL/GenBank/DDBJ databases">
        <title>Usitatibacter rugosus gen. nov., sp. nov. and Usitatibacter palustris sp. nov., novel members of Usitatibacteraceae fam. nov. within the order Nitrosomonadales isolated from soil.</title>
        <authorList>
            <person name="Huber K.J."/>
            <person name="Neumann-Schaal M."/>
            <person name="Geppert A."/>
            <person name="Luckner M."/>
            <person name="Wanner G."/>
            <person name="Overmann J."/>
        </authorList>
    </citation>
    <scope>NUCLEOTIDE SEQUENCE [LARGE SCALE GENOMIC DNA]</scope>
    <source>
        <strain evidence="2 3">0125_3</strain>
    </source>
</reference>
<evidence type="ECO:0000256" key="1">
    <source>
        <dbReference type="SAM" id="Phobius"/>
    </source>
</evidence>
<keyword evidence="3" id="KW-1185">Reference proteome</keyword>
<evidence type="ECO:0000313" key="3">
    <source>
        <dbReference type="Proteomes" id="UP000501534"/>
    </source>
</evidence>
<name>A0A6M4GTW3_9PROT</name>
<gene>
    <name evidence="2" type="ORF">DSM104443_00813</name>
</gene>
<accession>A0A6M4GTW3</accession>
<sequence>MQRRDGYAAIAYLAVLVAATLCLGVLIADEGNAVPEVYASLIAH</sequence>
<dbReference type="AlphaFoldDB" id="A0A6M4GTW3"/>
<feature type="transmembrane region" description="Helical" evidence="1">
    <location>
        <begin position="7"/>
        <end position="28"/>
    </location>
</feature>
<dbReference type="Proteomes" id="UP000501534">
    <property type="component" value="Chromosome"/>
</dbReference>
<keyword evidence="1" id="KW-1133">Transmembrane helix</keyword>
<proteinExistence type="predicted"/>
<keyword evidence="1" id="KW-0812">Transmembrane</keyword>
<organism evidence="2 3">
    <name type="scientific">Usitatibacter rugosus</name>
    <dbReference type="NCBI Taxonomy" id="2732067"/>
    <lineage>
        <taxon>Bacteria</taxon>
        <taxon>Pseudomonadati</taxon>
        <taxon>Pseudomonadota</taxon>
        <taxon>Betaproteobacteria</taxon>
        <taxon>Nitrosomonadales</taxon>
        <taxon>Usitatibacteraceae</taxon>
        <taxon>Usitatibacter</taxon>
    </lineage>
</organism>